<feature type="non-terminal residue" evidence="2">
    <location>
        <position position="79"/>
    </location>
</feature>
<reference evidence="2" key="1">
    <citation type="submission" date="2013-12" db="EMBL/GenBank/DDBJ databases">
        <title>A Varibaculum cambriense genome reconstructed from a premature infant gut community with otherwise low bacterial novelty that shifts toward anaerobic metabolism during the third week of life.</title>
        <authorList>
            <person name="Brown C.T."/>
            <person name="Sharon I."/>
            <person name="Thomas B.C."/>
            <person name="Castelle C.J."/>
            <person name="Morowitz M.J."/>
            <person name="Banfield J.F."/>
        </authorList>
    </citation>
    <scope>NUCLEOTIDE SEQUENCE</scope>
</reference>
<comment type="caution">
    <text evidence="2">The sequence shown here is derived from an EMBL/GenBank/DDBJ whole genome shotgun (WGS) entry which is preliminary data.</text>
</comment>
<proteinExistence type="predicted"/>
<protein>
    <submittedName>
        <fullName evidence="2">Phosphate ABC superfamily ATP binding cassette transporter, permease protein</fullName>
    </submittedName>
</protein>
<keyword evidence="1" id="KW-0472">Membrane</keyword>
<feature type="transmembrane region" description="Helical" evidence="1">
    <location>
        <begin position="21"/>
        <end position="39"/>
    </location>
</feature>
<evidence type="ECO:0000313" key="2">
    <source>
        <dbReference type="EMBL" id="ETJ27538.1"/>
    </source>
</evidence>
<organism evidence="2">
    <name type="scientific">human gut metagenome</name>
    <dbReference type="NCBI Taxonomy" id="408170"/>
    <lineage>
        <taxon>unclassified sequences</taxon>
        <taxon>metagenomes</taxon>
        <taxon>organismal metagenomes</taxon>
    </lineage>
</organism>
<name>W1XB92_9ZZZZ</name>
<feature type="non-terminal residue" evidence="2">
    <location>
        <position position="1"/>
    </location>
</feature>
<accession>W1XB92</accession>
<gene>
    <name evidence="2" type="ORF">Q604_UNBC16939G0001</name>
</gene>
<evidence type="ECO:0000256" key="1">
    <source>
        <dbReference type="SAM" id="Phobius"/>
    </source>
</evidence>
<dbReference type="AlphaFoldDB" id="W1XB92"/>
<keyword evidence="1" id="KW-0812">Transmembrane</keyword>
<sequence length="79" mass="8927">KKMLTKSKNSRLETFGKTITFLCMSLIVFVVAMILLFVAEKGLSTFFVNKVNIFSFLFGTRWNPSGREFGALPMKIGRA</sequence>
<keyword evidence="1" id="KW-1133">Transmembrane helix</keyword>
<dbReference type="EMBL" id="AZMM01016939">
    <property type="protein sequence ID" value="ETJ27538.1"/>
    <property type="molecule type" value="Genomic_DNA"/>
</dbReference>